<keyword evidence="1" id="KW-0175">Coiled coil</keyword>
<dbReference type="SMART" id="SM00175">
    <property type="entry name" value="RAB"/>
    <property type="match status" value="1"/>
</dbReference>
<dbReference type="Pfam" id="PF00071">
    <property type="entry name" value="Ras"/>
    <property type="match status" value="1"/>
</dbReference>
<dbReference type="Gene3D" id="3.40.50.300">
    <property type="entry name" value="P-loop containing nucleotide triphosphate hydrolases"/>
    <property type="match status" value="1"/>
</dbReference>
<organism evidence="3 4">
    <name type="scientific">Basidiobolus ranarum</name>
    <dbReference type="NCBI Taxonomy" id="34480"/>
    <lineage>
        <taxon>Eukaryota</taxon>
        <taxon>Fungi</taxon>
        <taxon>Fungi incertae sedis</taxon>
        <taxon>Zoopagomycota</taxon>
        <taxon>Entomophthoromycotina</taxon>
        <taxon>Basidiobolomycetes</taxon>
        <taxon>Basidiobolales</taxon>
        <taxon>Basidiobolaceae</taxon>
        <taxon>Basidiobolus</taxon>
    </lineage>
</organism>
<evidence type="ECO:0000256" key="2">
    <source>
        <dbReference type="SAM" id="MobiDB-lite"/>
    </source>
</evidence>
<dbReference type="PANTHER" id="PTHR14932">
    <property type="entry name" value="RAS GTPASE-RELATED"/>
    <property type="match status" value="1"/>
</dbReference>
<dbReference type="InterPro" id="IPR001806">
    <property type="entry name" value="Small_GTPase"/>
</dbReference>
<dbReference type="InterPro" id="IPR027417">
    <property type="entry name" value="P-loop_NTPase"/>
</dbReference>
<feature type="region of interest" description="Disordered" evidence="2">
    <location>
        <begin position="286"/>
        <end position="317"/>
    </location>
</feature>
<dbReference type="EMBL" id="JASJQH010007787">
    <property type="protein sequence ID" value="KAK9701736.1"/>
    <property type="molecule type" value="Genomic_DNA"/>
</dbReference>
<name>A0ABR2VTL0_9FUNG</name>
<dbReference type="SUPFAM" id="SSF52540">
    <property type="entry name" value="P-loop containing nucleoside triphosphate hydrolases"/>
    <property type="match status" value="1"/>
</dbReference>
<gene>
    <name evidence="3" type="ORF">K7432_011591</name>
</gene>
<keyword evidence="4" id="KW-1185">Reference proteome</keyword>
<dbReference type="Pfam" id="PF08477">
    <property type="entry name" value="Roc"/>
    <property type="match status" value="1"/>
</dbReference>
<dbReference type="Proteomes" id="UP001479436">
    <property type="component" value="Unassembled WGS sequence"/>
</dbReference>
<dbReference type="PANTHER" id="PTHR14932:SF1">
    <property type="entry name" value="RAB-LIKE PROTEIN 6"/>
    <property type="match status" value="1"/>
</dbReference>
<dbReference type="SMART" id="SM00174">
    <property type="entry name" value="RHO"/>
    <property type="match status" value="1"/>
</dbReference>
<dbReference type="PROSITE" id="PS51419">
    <property type="entry name" value="RAB"/>
    <property type="match status" value="1"/>
</dbReference>
<feature type="region of interest" description="Disordered" evidence="2">
    <location>
        <begin position="390"/>
        <end position="421"/>
    </location>
</feature>
<feature type="coiled-coil region" evidence="1">
    <location>
        <begin position="249"/>
        <end position="283"/>
    </location>
</feature>
<protein>
    <recommendedName>
        <fullName evidence="5">Rab-like protein 6</fullName>
    </recommendedName>
</protein>
<comment type="caution">
    <text evidence="3">The sequence shown here is derived from an EMBL/GenBank/DDBJ whole genome shotgun (WGS) entry which is preliminary data.</text>
</comment>
<sequence length="441" mass="50033">MGNEQAKPVLDPSAHLRTKQLTPMPSQFRKGIQYNMKLVIRGDTMTGKTTLFNMLQGSKFEPEYQTTANIQVANLKWKFDEASEDIIKVELWDVVDYGVRAIKDNAELKIEEKKLNVNDISSIPSSASRTPTSESPVPPDLLLDAQTVNVYRNTHGVILMFDITKPWTFEYVTKELRNIPEGLTVLIVGNHADQAQKRSVQLSDIINLIAKFNLKRKQKEGSSPNVIRYVESSLRNGQGLKYIYKFFGVPFLTLQKEVLKKQIEQKEEEMGKLLSELDNSEDAMFKNRMNFSGDGDSEDNSDTEDIPDLKNPNQTQDELRISQSQNLLEQYKPEESMDDFFSDIAVTNTSSANLHKRVESSDDEISGNPLVANDEDIDVSDYEEEQFAVSLPEAPHNQQDKPEESEDDETQANKENLFEIGERTYHGANNFLSTGLDFMSP</sequence>
<reference evidence="3 4" key="1">
    <citation type="submission" date="2023-04" db="EMBL/GenBank/DDBJ databases">
        <title>Genome of Basidiobolus ranarum AG-B5.</title>
        <authorList>
            <person name="Stajich J.E."/>
            <person name="Carter-House D."/>
            <person name="Gryganskyi A."/>
        </authorList>
    </citation>
    <scope>NUCLEOTIDE SEQUENCE [LARGE SCALE GENOMIC DNA]</scope>
    <source>
        <strain evidence="3 4">AG-B5</strain>
    </source>
</reference>
<feature type="non-terminal residue" evidence="3">
    <location>
        <position position="441"/>
    </location>
</feature>
<evidence type="ECO:0000256" key="1">
    <source>
        <dbReference type="SAM" id="Coils"/>
    </source>
</evidence>
<proteinExistence type="predicted"/>
<evidence type="ECO:0008006" key="5">
    <source>
        <dbReference type="Google" id="ProtNLM"/>
    </source>
</evidence>
<evidence type="ECO:0000313" key="4">
    <source>
        <dbReference type="Proteomes" id="UP001479436"/>
    </source>
</evidence>
<evidence type="ECO:0000313" key="3">
    <source>
        <dbReference type="EMBL" id="KAK9701736.1"/>
    </source>
</evidence>
<feature type="compositionally biased region" description="Acidic residues" evidence="2">
    <location>
        <begin position="295"/>
        <end position="306"/>
    </location>
</feature>
<dbReference type="InterPro" id="IPR040385">
    <property type="entry name" value="RABL6"/>
</dbReference>
<accession>A0ABR2VTL0</accession>